<protein>
    <submittedName>
        <fullName evidence="1">Uncharacterized protein</fullName>
    </submittedName>
</protein>
<sequence>MIASRLRTLEAYNLLRVIQDVGTEPTVLHSTRENLQWASRNLEMQLLPSHYHNGQLVLKCTAEILELYAESTDALLWSTRKEPIPERVTSPNRGLPNQPAPASAILLIAYLSIRYFRR</sequence>
<evidence type="ECO:0000313" key="1">
    <source>
        <dbReference type="EMBL" id="CAD7083765.1"/>
    </source>
</evidence>
<dbReference type="Proteomes" id="UP000594454">
    <property type="component" value="Chromosome 3"/>
</dbReference>
<reference evidence="1 2" key="1">
    <citation type="submission" date="2020-11" db="EMBL/GenBank/DDBJ databases">
        <authorList>
            <person name="Wallbank WR R."/>
            <person name="Pardo Diaz C."/>
            <person name="Kozak K."/>
            <person name="Martin S."/>
            <person name="Jiggins C."/>
            <person name="Moest M."/>
            <person name="Warren A I."/>
            <person name="Generalovic N T."/>
            <person name="Byers J.R.P. K."/>
            <person name="Montejo-Kovacevich G."/>
            <person name="Yen C E."/>
        </authorList>
    </citation>
    <scope>NUCLEOTIDE SEQUENCE [LARGE SCALE GENOMIC DNA]</scope>
</reference>
<dbReference type="EMBL" id="LR899011">
    <property type="protein sequence ID" value="CAD7083765.1"/>
    <property type="molecule type" value="Genomic_DNA"/>
</dbReference>
<dbReference type="AlphaFoldDB" id="A0A7R8UMV6"/>
<accession>A0A7R8UMV6</accession>
<keyword evidence="2" id="KW-1185">Reference proteome</keyword>
<organism evidence="1 2">
    <name type="scientific">Hermetia illucens</name>
    <name type="common">Black soldier fly</name>
    <dbReference type="NCBI Taxonomy" id="343691"/>
    <lineage>
        <taxon>Eukaryota</taxon>
        <taxon>Metazoa</taxon>
        <taxon>Ecdysozoa</taxon>
        <taxon>Arthropoda</taxon>
        <taxon>Hexapoda</taxon>
        <taxon>Insecta</taxon>
        <taxon>Pterygota</taxon>
        <taxon>Neoptera</taxon>
        <taxon>Endopterygota</taxon>
        <taxon>Diptera</taxon>
        <taxon>Brachycera</taxon>
        <taxon>Stratiomyomorpha</taxon>
        <taxon>Stratiomyidae</taxon>
        <taxon>Hermetiinae</taxon>
        <taxon>Hermetia</taxon>
    </lineage>
</organism>
<dbReference type="InParanoid" id="A0A7R8UMV6"/>
<evidence type="ECO:0000313" key="2">
    <source>
        <dbReference type="Proteomes" id="UP000594454"/>
    </source>
</evidence>
<gene>
    <name evidence="1" type="ORF">HERILL_LOCUS6700</name>
</gene>
<name>A0A7R8UMV6_HERIL</name>
<dbReference type="OrthoDB" id="196393at2759"/>
<proteinExistence type="predicted"/>